<feature type="compositionally biased region" description="Basic and acidic residues" evidence="1">
    <location>
        <begin position="9"/>
        <end position="25"/>
    </location>
</feature>
<keyword evidence="4" id="KW-1185">Reference proteome</keyword>
<feature type="region of interest" description="Disordered" evidence="1">
    <location>
        <begin position="1"/>
        <end position="60"/>
    </location>
</feature>
<dbReference type="KEGG" id="bvr:BVIR_13"/>
<evidence type="ECO:0000313" key="3">
    <source>
        <dbReference type="EMBL" id="CUU43753.1"/>
    </source>
</evidence>
<gene>
    <name evidence="2" type="ORF">BV133_1329</name>
    <name evidence="3" type="ORF">BVIRIDIS_27790</name>
</gene>
<reference evidence="2" key="1">
    <citation type="journal article" date="2015" name="Genome Announc.">
        <title>Complete Genome Sequence of the Bacteriochlorophyll b-Producing Photosynthetic Bacterium Blastochloris viridis.</title>
        <authorList>
            <person name="Tsukatani Y."/>
            <person name="Hirose Y."/>
            <person name="Harada J."/>
            <person name="Misawa N."/>
            <person name="Mori K."/>
            <person name="Inoue K."/>
            <person name="Tamiaki H."/>
        </authorList>
    </citation>
    <scope>NUCLEOTIDE SEQUENCE [LARGE SCALE GENOMIC DNA]</scope>
    <source>
        <strain evidence="2">DSM 133</strain>
    </source>
</reference>
<dbReference type="EMBL" id="LN907867">
    <property type="protein sequence ID" value="CUU43753.1"/>
    <property type="molecule type" value="Genomic_DNA"/>
</dbReference>
<feature type="compositionally biased region" description="Basic and acidic residues" evidence="1">
    <location>
        <begin position="50"/>
        <end position="60"/>
    </location>
</feature>
<organism evidence="3 4">
    <name type="scientific">Blastochloris viridis</name>
    <name type="common">Rhodopseudomonas viridis</name>
    <dbReference type="NCBI Taxonomy" id="1079"/>
    <lineage>
        <taxon>Bacteria</taxon>
        <taxon>Pseudomonadati</taxon>
        <taxon>Pseudomonadota</taxon>
        <taxon>Alphaproteobacteria</taxon>
        <taxon>Hyphomicrobiales</taxon>
        <taxon>Blastochloridaceae</taxon>
        <taxon>Blastochloris</taxon>
    </lineage>
</organism>
<evidence type="ECO:0000313" key="2">
    <source>
        <dbReference type="EMBL" id="BAR98922.1"/>
    </source>
</evidence>
<dbReference type="EMBL" id="AP014854">
    <property type="protein sequence ID" value="BAR98922.1"/>
    <property type="molecule type" value="Genomic_DNA"/>
</dbReference>
<evidence type="ECO:0000256" key="1">
    <source>
        <dbReference type="SAM" id="MobiDB-lite"/>
    </source>
</evidence>
<name>A0A0H5B9N2_BLAVI</name>
<dbReference type="STRING" id="1079.BVIR_13"/>
<proteinExistence type="predicted"/>
<dbReference type="AlphaFoldDB" id="A0A0H5B9N2"/>
<accession>A0A0H5B9N2</accession>
<reference evidence="4" key="3">
    <citation type="journal article" date="2016" name="Genome Announc.">
        <title>Revised genome sequence of the purple photosynthetic bacterium Blastochloris viridis.</title>
        <authorList>
            <person name="Liu L.N."/>
            <person name="Faulkner M."/>
            <person name="Liu X."/>
            <person name="Huang F."/>
            <person name="Darby A.C."/>
            <person name="Hall N."/>
        </authorList>
    </citation>
    <scope>NUCLEOTIDE SEQUENCE [LARGE SCALE GENOMIC DNA]</scope>
    <source>
        <strain evidence="4">ATCC 19567 / DSM 133 / F</strain>
    </source>
</reference>
<dbReference type="Proteomes" id="UP000065734">
    <property type="component" value="Chromosome I"/>
</dbReference>
<evidence type="ECO:0000313" key="4">
    <source>
        <dbReference type="Proteomes" id="UP000065734"/>
    </source>
</evidence>
<sequence>MARSSQPLAKDKQSQRFVDAARELGADEDEARFDSALKKVASAPPPKGAPKPEPKKKPAE</sequence>
<protein>
    <submittedName>
        <fullName evidence="3">Uncharacterized protein</fullName>
    </submittedName>
</protein>
<reference evidence="3" key="2">
    <citation type="submission" date="2015-11" db="EMBL/GenBank/DDBJ databases">
        <authorList>
            <person name="Zhang Y."/>
            <person name="Guo Z."/>
        </authorList>
    </citation>
    <scope>NUCLEOTIDE SEQUENCE</scope>
    <source>
        <strain evidence="3">1</strain>
    </source>
</reference>